<dbReference type="RefSeq" id="XP_041196271.1">
    <property type="nucleotide sequence ID" value="XM_041344309.1"/>
</dbReference>
<organism evidence="2 3">
    <name type="scientific">Suillus subaureus</name>
    <dbReference type="NCBI Taxonomy" id="48587"/>
    <lineage>
        <taxon>Eukaryota</taxon>
        <taxon>Fungi</taxon>
        <taxon>Dikarya</taxon>
        <taxon>Basidiomycota</taxon>
        <taxon>Agaricomycotina</taxon>
        <taxon>Agaricomycetes</taxon>
        <taxon>Agaricomycetidae</taxon>
        <taxon>Boletales</taxon>
        <taxon>Suillineae</taxon>
        <taxon>Suillaceae</taxon>
        <taxon>Suillus</taxon>
    </lineage>
</organism>
<protein>
    <submittedName>
        <fullName evidence="2">Uncharacterized protein</fullName>
    </submittedName>
</protein>
<feature type="region of interest" description="Disordered" evidence="1">
    <location>
        <begin position="113"/>
        <end position="203"/>
    </location>
</feature>
<dbReference type="EMBL" id="JABBWG010000006">
    <property type="protein sequence ID" value="KAG1821531.1"/>
    <property type="molecule type" value="Genomic_DNA"/>
</dbReference>
<evidence type="ECO:0000313" key="3">
    <source>
        <dbReference type="Proteomes" id="UP000807769"/>
    </source>
</evidence>
<comment type="caution">
    <text evidence="2">The sequence shown here is derived from an EMBL/GenBank/DDBJ whole genome shotgun (WGS) entry which is preliminary data.</text>
</comment>
<dbReference type="Proteomes" id="UP000807769">
    <property type="component" value="Unassembled WGS sequence"/>
</dbReference>
<name>A0A9P7JGU6_9AGAM</name>
<feature type="compositionally biased region" description="Polar residues" evidence="1">
    <location>
        <begin position="186"/>
        <end position="195"/>
    </location>
</feature>
<keyword evidence="3" id="KW-1185">Reference proteome</keyword>
<dbReference type="GeneID" id="64638325"/>
<gene>
    <name evidence="2" type="ORF">BJ212DRAFT_903707</name>
</gene>
<evidence type="ECO:0000313" key="2">
    <source>
        <dbReference type="EMBL" id="KAG1821531.1"/>
    </source>
</evidence>
<proteinExistence type="predicted"/>
<reference evidence="2" key="1">
    <citation type="journal article" date="2020" name="New Phytol.">
        <title>Comparative genomics reveals dynamic genome evolution in host specialist ectomycorrhizal fungi.</title>
        <authorList>
            <person name="Lofgren L.A."/>
            <person name="Nguyen N.H."/>
            <person name="Vilgalys R."/>
            <person name="Ruytinx J."/>
            <person name="Liao H.L."/>
            <person name="Branco S."/>
            <person name="Kuo A."/>
            <person name="LaButti K."/>
            <person name="Lipzen A."/>
            <person name="Andreopoulos W."/>
            <person name="Pangilinan J."/>
            <person name="Riley R."/>
            <person name="Hundley H."/>
            <person name="Na H."/>
            <person name="Barry K."/>
            <person name="Grigoriev I.V."/>
            <person name="Stajich J.E."/>
            <person name="Kennedy P.G."/>
        </authorList>
    </citation>
    <scope>NUCLEOTIDE SEQUENCE</scope>
    <source>
        <strain evidence="2">MN1</strain>
    </source>
</reference>
<evidence type="ECO:0000256" key="1">
    <source>
        <dbReference type="SAM" id="MobiDB-lite"/>
    </source>
</evidence>
<sequence>MRFTVTAKANFAPAIADPLINTASALRWSINDGGFIDTNYAMSKRRTWRSSGETHFVFANNTVLDHGVGIAPVPPSSPNENSLVVHYQTESRPTRDAELYRDYDLDSDIEEQEIKQGAPSQPPPYCSQSYSSGAAPAESDFSDTTSDTSALGSDDDNLGWTESAVAWPPGFYSTDTLTAEPLSRPFSPTQGVSSEHSIRDASY</sequence>
<accession>A0A9P7JGU6</accession>
<dbReference type="AlphaFoldDB" id="A0A9P7JGU6"/>